<feature type="compositionally biased region" description="Low complexity" evidence="6">
    <location>
        <begin position="374"/>
        <end position="384"/>
    </location>
</feature>
<reference evidence="10 11" key="1">
    <citation type="submission" date="2021-06" db="EMBL/GenBank/DDBJ databases">
        <title>Genome-based taxonomic framework of Microbacterium strains isolated from marine environment, the description of four new species and reclassification of four preexisting species.</title>
        <authorList>
            <person name="Lee S.D."/>
            <person name="Kim S.-M."/>
            <person name="Byeon Y.-S."/>
            <person name="Yang H.L."/>
            <person name="Kim I.S."/>
        </authorList>
    </citation>
    <scope>NUCLEOTIDE SEQUENCE [LARGE SCALE GENOMIC DNA]</scope>
    <source>
        <strain evidence="10 11">KACC 14465</strain>
    </source>
</reference>
<dbReference type="InterPro" id="IPR013324">
    <property type="entry name" value="RNA_pol_sigma_r3/r4-like"/>
</dbReference>
<sequence length="595" mass="63018">MEDSRSDRELLSALRDGDQRAYAVLWERHIGAALRYAHRLFPSHAEDLASEALLAVYQQVTTTSTGPDFAFRSYLKAVIRNTAIRWRKEADRIDDTVEADRPHFRDALHLVERESNAQQLLGAFQELPERWQRVLWLTEVADVPRPEIARELGIKPNAVSALQRRARSGLKLHWLTTQIPLPLRDDEAHAARLFPRHLTEPLDDTVAREVTDHVASCGECGELLLDMRSDARRLQGVTLSAVGFGALGVVLPSTGALAPGTAAAAAAIVAAGTGVGVTSLLVGGIGVLTVSGILLGSFLFPPTAPIESSPPLAATESTSAAAHPVTGAEAPEGTDVAPIVTGPQPVPRTGRWINDPGIDSVDLVNDPEAAGPLSPTAPVTAPGTTPGPGSGSGLSPGLLTPTSSSGYLAPVLSGAATPGSTVAVDVGGARYTPAIAPDGTWSFDPRALQLPAGTHDYQAWAFDDTGESPAATGSFTILPIVIEGFENITGTEDMDVTEASTTGLVIAATGPANGSIYITSIEGHSAVIPLDSTGHAIKRLRMHSQGWYWFTFRALDGDGFWGPMDEHPLDVWDPDVIFDPWGPDPEQMTFDISDP</sequence>
<evidence type="ECO:0000259" key="9">
    <source>
        <dbReference type="Pfam" id="PF08281"/>
    </source>
</evidence>
<organism evidence="10 11">
    <name type="scientific">Microbacterium luteolum</name>
    <name type="common">Aureobacterium luteolum</name>
    <dbReference type="NCBI Taxonomy" id="69367"/>
    <lineage>
        <taxon>Bacteria</taxon>
        <taxon>Bacillati</taxon>
        <taxon>Actinomycetota</taxon>
        <taxon>Actinomycetes</taxon>
        <taxon>Micrococcales</taxon>
        <taxon>Microbacteriaceae</taxon>
        <taxon>Microbacterium</taxon>
    </lineage>
</organism>
<dbReference type="SUPFAM" id="SSF88659">
    <property type="entry name" value="Sigma3 and sigma4 domains of RNA polymerase sigma factors"/>
    <property type="match status" value="1"/>
</dbReference>
<evidence type="ECO:0000313" key="10">
    <source>
        <dbReference type="EMBL" id="WDM42547.1"/>
    </source>
</evidence>
<dbReference type="SUPFAM" id="SSF88946">
    <property type="entry name" value="Sigma2 domain of RNA polymerase sigma factors"/>
    <property type="match status" value="1"/>
</dbReference>
<evidence type="ECO:0000256" key="3">
    <source>
        <dbReference type="ARBA" id="ARBA00023082"/>
    </source>
</evidence>
<protein>
    <submittedName>
        <fullName evidence="10">Sigma-70 family RNA polymerase sigma factor</fullName>
    </submittedName>
</protein>
<evidence type="ECO:0000256" key="1">
    <source>
        <dbReference type="ARBA" id="ARBA00010641"/>
    </source>
</evidence>
<dbReference type="InterPro" id="IPR013783">
    <property type="entry name" value="Ig-like_fold"/>
</dbReference>
<evidence type="ECO:0000256" key="4">
    <source>
        <dbReference type="ARBA" id="ARBA00023125"/>
    </source>
</evidence>
<keyword evidence="11" id="KW-1185">Reference proteome</keyword>
<feature type="region of interest" description="Disordered" evidence="6">
    <location>
        <begin position="309"/>
        <end position="399"/>
    </location>
</feature>
<dbReference type="Gene3D" id="1.10.1740.10">
    <property type="match status" value="1"/>
</dbReference>
<dbReference type="RefSeq" id="WP_282216401.1">
    <property type="nucleotide sequence ID" value="NZ_BAAAUN010000001.1"/>
</dbReference>
<gene>
    <name evidence="10" type="ORF">KV395_04350</name>
</gene>
<name>A0ABY7XNF7_MICLT</name>
<dbReference type="InterPro" id="IPR039425">
    <property type="entry name" value="RNA_pol_sigma-70-like"/>
</dbReference>
<keyword evidence="7" id="KW-0812">Transmembrane</keyword>
<dbReference type="Proteomes" id="UP001215097">
    <property type="component" value="Chromosome"/>
</dbReference>
<dbReference type="Pfam" id="PF04542">
    <property type="entry name" value="Sigma70_r2"/>
    <property type="match status" value="1"/>
</dbReference>
<proteinExistence type="inferred from homology"/>
<dbReference type="PANTHER" id="PTHR43133:SF8">
    <property type="entry name" value="RNA POLYMERASE SIGMA FACTOR HI_1459-RELATED"/>
    <property type="match status" value="1"/>
</dbReference>
<keyword evidence="3" id="KW-0731">Sigma factor</keyword>
<dbReference type="EMBL" id="CP078075">
    <property type="protein sequence ID" value="WDM42547.1"/>
    <property type="molecule type" value="Genomic_DNA"/>
</dbReference>
<accession>A0ABY7XNF7</accession>
<dbReference type="InterPro" id="IPR013325">
    <property type="entry name" value="RNA_pol_sigma_r2"/>
</dbReference>
<dbReference type="Gene3D" id="1.10.10.10">
    <property type="entry name" value="Winged helix-like DNA-binding domain superfamily/Winged helix DNA-binding domain"/>
    <property type="match status" value="1"/>
</dbReference>
<dbReference type="Gene3D" id="2.60.40.10">
    <property type="entry name" value="Immunoglobulins"/>
    <property type="match status" value="1"/>
</dbReference>
<dbReference type="Pfam" id="PF08281">
    <property type="entry name" value="Sigma70_r4_2"/>
    <property type="match status" value="1"/>
</dbReference>
<dbReference type="InterPro" id="IPR007627">
    <property type="entry name" value="RNA_pol_sigma70_r2"/>
</dbReference>
<feature type="domain" description="RNA polymerase sigma-70 region 2" evidence="8">
    <location>
        <begin position="25"/>
        <end position="92"/>
    </location>
</feature>
<evidence type="ECO:0000259" key="8">
    <source>
        <dbReference type="Pfam" id="PF04542"/>
    </source>
</evidence>
<dbReference type="NCBIfam" id="TIGR02937">
    <property type="entry name" value="sigma70-ECF"/>
    <property type="match status" value="1"/>
</dbReference>
<evidence type="ECO:0000313" key="11">
    <source>
        <dbReference type="Proteomes" id="UP001215097"/>
    </source>
</evidence>
<evidence type="ECO:0000256" key="7">
    <source>
        <dbReference type="SAM" id="Phobius"/>
    </source>
</evidence>
<keyword evidence="7" id="KW-1133">Transmembrane helix</keyword>
<dbReference type="InterPro" id="IPR014284">
    <property type="entry name" value="RNA_pol_sigma-70_dom"/>
</dbReference>
<keyword evidence="2" id="KW-0805">Transcription regulation</keyword>
<keyword evidence="7" id="KW-0472">Membrane</keyword>
<comment type="similarity">
    <text evidence="1">Belongs to the sigma-70 factor family. ECF subfamily.</text>
</comment>
<evidence type="ECO:0000256" key="5">
    <source>
        <dbReference type="ARBA" id="ARBA00023163"/>
    </source>
</evidence>
<evidence type="ECO:0000256" key="2">
    <source>
        <dbReference type="ARBA" id="ARBA00023015"/>
    </source>
</evidence>
<dbReference type="PANTHER" id="PTHR43133">
    <property type="entry name" value="RNA POLYMERASE ECF-TYPE SIGMA FACTO"/>
    <property type="match status" value="1"/>
</dbReference>
<dbReference type="InterPro" id="IPR013249">
    <property type="entry name" value="RNA_pol_sigma70_r4_t2"/>
</dbReference>
<evidence type="ECO:0000256" key="6">
    <source>
        <dbReference type="SAM" id="MobiDB-lite"/>
    </source>
</evidence>
<keyword evidence="5" id="KW-0804">Transcription</keyword>
<keyword evidence="4" id="KW-0238">DNA-binding</keyword>
<dbReference type="InterPro" id="IPR036388">
    <property type="entry name" value="WH-like_DNA-bd_sf"/>
</dbReference>
<feature type="domain" description="RNA polymerase sigma factor 70 region 4 type 2" evidence="9">
    <location>
        <begin position="118"/>
        <end position="167"/>
    </location>
</feature>
<feature type="transmembrane region" description="Helical" evidence="7">
    <location>
        <begin position="234"/>
        <end position="251"/>
    </location>
</feature>